<protein>
    <recommendedName>
        <fullName evidence="17">CFEM domain-containing protein</fullName>
    </recommendedName>
</protein>
<evidence type="ECO:0000256" key="14">
    <source>
        <dbReference type="PROSITE-ProRule" id="PRU01356"/>
    </source>
</evidence>
<dbReference type="Proteomes" id="UP000016933">
    <property type="component" value="Unassembled WGS sequence"/>
</dbReference>
<name>N1PTU3_DOTSN</name>
<evidence type="ECO:0000256" key="12">
    <source>
        <dbReference type="ARBA" id="ARBA00023288"/>
    </source>
</evidence>
<dbReference type="HOGENOM" id="CLU_028200_6_2_1"/>
<dbReference type="InterPro" id="IPR008427">
    <property type="entry name" value="Extracellular_membr_CFEM_dom"/>
</dbReference>
<evidence type="ECO:0000256" key="10">
    <source>
        <dbReference type="ARBA" id="ARBA00023136"/>
    </source>
</evidence>
<feature type="disulfide bond" evidence="14">
    <location>
        <begin position="59"/>
        <end position="92"/>
    </location>
</feature>
<evidence type="ECO:0000256" key="16">
    <source>
        <dbReference type="SAM" id="SignalP"/>
    </source>
</evidence>
<keyword evidence="5" id="KW-0964">Secreted</keyword>
<evidence type="ECO:0000256" key="8">
    <source>
        <dbReference type="ARBA" id="ARBA00022729"/>
    </source>
</evidence>
<evidence type="ECO:0000256" key="1">
    <source>
        <dbReference type="ARBA" id="ARBA00004141"/>
    </source>
</evidence>
<dbReference type="GO" id="GO:0046872">
    <property type="term" value="F:metal ion binding"/>
    <property type="evidence" value="ECO:0007669"/>
    <property type="project" value="UniProtKB-UniRule"/>
</dbReference>
<feature type="signal peptide" evidence="16">
    <location>
        <begin position="1"/>
        <end position="19"/>
    </location>
</feature>
<dbReference type="GO" id="GO:0005576">
    <property type="term" value="C:extracellular region"/>
    <property type="evidence" value="ECO:0007669"/>
    <property type="project" value="UniProtKB-SubCell"/>
</dbReference>
<proteinExistence type="inferred from homology"/>
<keyword evidence="6" id="KW-0336">GPI-anchor</keyword>
<feature type="transmembrane region" description="Helical" evidence="15">
    <location>
        <begin position="100"/>
        <end position="120"/>
    </location>
</feature>
<evidence type="ECO:0000256" key="5">
    <source>
        <dbReference type="ARBA" id="ARBA00022525"/>
    </source>
</evidence>
<keyword evidence="14" id="KW-0408">Iron</keyword>
<evidence type="ECO:0000256" key="11">
    <source>
        <dbReference type="ARBA" id="ARBA00023157"/>
    </source>
</evidence>
<keyword evidence="14" id="KW-0349">Heme</keyword>
<dbReference type="PANTHER" id="PTHR33048">
    <property type="entry name" value="PTH11-LIKE INTEGRAL MEMBRANE PROTEIN (AFU_ORTHOLOGUE AFUA_5G11245)"/>
    <property type="match status" value="1"/>
</dbReference>
<feature type="domain" description="CFEM" evidence="17">
    <location>
        <begin position="9"/>
        <end position="119"/>
    </location>
</feature>
<comment type="similarity">
    <text evidence="13">Belongs to the SAT4 family.</text>
</comment>
<dbReference type="InterPro" id="IPR052337">
    <property type="entry name" value="SAT4-like"/>
</dbReference>
<keyword evidence="9 15" id="KW-1133">Transmembrane helix</keyword>
<comment type="caution">
    <text evidence="14">Lacks conserved residue(s) required for the propagation of feature annotation.</text>
</comment>
<keyword evidence="10 15" id="KW-0472">Membrane</keyword>
<keyword evidence="12" id="KW-0449">Lipoprotein</keyword>
<dbReference type="InterPro" id="IPR049326">
    <property type="entry name" value="Rhodopsin_dom_fungi"/>
</dbReference>
<feature type="transmembrane region" description="Helical" evidence="15">
    <location>
        <begin position="179"/>
        <end position="203"/>
    </location>
</feature>
<keyword evidence="7 15" id="KW-0812">Transmembrane</keyword>
<feature type="transmembrane region" description="Helical" evidence="15">
    <location>
        <begin position="141"/>
        <end position="159"/>
    </location>
</feature>
<reference evidence="18 19" key="2">
    <citation type="journal article" date="2012" name="PLoS Pathog.">
        <title>Diverse lifestyles and strategies of plant pathogenesis encoded in the genomes of eighteen Dothideomycetes fungi.</title>
        <authorList>
            <person name="Ohm R.A."/>
            <person name="Feau N."/>
            <person name="Henrissat B."/>
            <person name="Schoch C.L."/>
            <person name="Horwitz B.A."/>
            <person name="Barry K.W."/>
            <person name="Condon B.J."/>
            <person name="Copeland A.C."/>
            <person name="Dhillon B."/>
            <person name="Glaser F."/>
            <person name="Hesse C.N."/>
            <person name="Kosti I."/>
            <person name="LaButti K."/>
            <person name="Lindquist E.A."/>
            <person name="Lucas S."/>
            <person name="Salamov A.A."/>
            <person name="Bradshaw R.E."/>
            <person name="Ciuffetti L."/>
            <person name="Hamelin R.C."/>
            <person name="Kema G.H.J."/>
            <person name="Lawrence C."/>
            <person name="Scott J.A."/>
            <person name="Spatafora J.W."/>
            <person name="Turgeon B.G."/>
            <person name="de Wit P.J.G.M."/>
            <person name="Zhong S."/>
            <person name="Goodwin S.B."/>
            <person name="Grigoriev I.V."/>
        </authorList>
    </citation>
    <scope>NUCLEOTIDE SEQUENCE [LARGE SCALE GENOMIC DNA]</scope>
    <source>
        <strain evidence="19">NZE10 / CBS 128990</strain>
    </source>
</reference>
<gene>
    <name evidence="18" type="ORF">DOTSEDRAFT_52967</name>
</gene>
<evidence type="ECO:0000256" key="2">
    <source>
        <dbReference type="ARBA" id="ARBA00004589"/>
    </source>
</evidence>
<reference evidence="19" key="1">
    <citation type="journal article" date="2012" name="PLoS Genet.">
        <title>The genomes of the fungal plant pathogens Cladosporium fulvum and Dothistroma septosporum reveal adaptation to different hosts and lifestyles but also signatures of common ancestry.</title>
        <authorList>
            <person name="de Wit P.J.G.M."/>
            <person name="van der Burgt A."/>
            <person name="Oekmen B."/>
            <person name="Stergiopoulos I."/>
            <person name="Abd-Elsalam K.A."/>
            <person name="Aerts A.L."/>
            <person name="Bahkali A.H."/>
            <person name="Beenen H.G."/>
            <person name="Chettri P."/>
            <person name="Cox M.P."/>
            <person name="Datema E."/>
            <person name="de Vries R.P."/>
            <person name="Dhillon B."/>
            <person name="Ganley A.R."/>
            <person name="Griffiths S.A."/>
            <person name="Guo Y."/>
            <person name="Hamelin R.C."/>
            <person name="Henrissat B."/>
            <person name="Kabir M.S."/>
            <person name="Jashni M.K."/>
            <person name="Kema G."/>
            <person name="Klaubauf S."/>
            <person name="Lapidus A."/>
            <person name="Levasseur A."/>
            <person name="Lindquist E."/>
            <person name="Mehrabi R."/>
            <person name="Ohm R.A."/>
            <person name="Owen T.J."/>
            <person name="Salamov A."/>
            <person name="Schwelm A."/>
            <person name="Schijlen E."/>
            <person name="Sun H."/>
            <person name="van den Burg H.A."/>
            <person name="van Ham R.C.H.J."/>
            <person name="Zhang S."/>
            <person name="Goodwin S.B."/>
            <person name="Grigoriev I.V."/>
            <person name="Collemare J."/>
            <person name="Bradshaw R.E."/>
        </authorList>
    </citation>
    <scope>NUCLEOTIDE SEQUENCE [LARGE SCALE GENOMIC DNA]</scope>
    <source>
        <strain evidence="19">NZE10 / CBS 128990</strain>
    </source>
</reference>
<evidence type="ECO:0000256" key="6">
    <source>
        <dbReference type="ARBA" id="ARBA00022622"/>
    </source>
</evidence>
<keyword evidence="6" id="KW-0325">Glycoprotein</keyword>
<evidence type="ECO:0000256" key="9">
    <source>
        <dbReference type="ARBA" id="ARBA00022989"/>
    </source>
</evidence>
<keyword evidence="19" id="KW-1185">Reference proteome</keyword>
<keyword evidence="11 14" id="KW-1015">Disulfide bond</keyword>
<accession>N1PTU3</accession>
<evidence type="ECO:0000313" key="18">
    <source>
        <dbReference type="EMBL" id="EME45785.1"/>
    </source>
</evidence>
<evidence type="ECO:0000256" key="15">
    <source>
        <dbReference type="SAM" id="Phobius"/>
    </source>
</evidence>
<feature type="transmembrane region" description="Helical" evidence="15">
    <location>
        <begin position="267"/>
        <end position="290"/>
    </location>
</feature>
<dbReference type="Pfam" id="PF20684">
    <property type="entry name" value="Fung_rhodopsin"/>
    <property type="match status" value="1"/>
</dbReference>
<sequence length="427" mass="48141">MLPLSALWLLPLAIPAVPALETRNTVNQTALLQLPECTVTCATQVLGPANCTMTDSCFCTDLVIEESIKFCLARSCPIDDQFAAQRFRARTCGWPVRNDAAVVDGISWGLFVVASAFVAMRMVSRMREFKGAGFWWDDYSLLPPYALSVAMVPVTHYVVHYGFGQDIWELRAAEVRKCLIWFYITEPLYITITFGSKISLLLLYLRTWPDQQLRVFRTTCCSMIILISLSIIAIDSAMIFQCTPVDLAWSLDIPREAANCTDRPTQVIVIAAINILFDLIVITLPMPRLLRLEIGWKSKIGLVFVFSIGVIDTICSCIRIKYMSIFGASENLTWDYTPIGIWSLVEIYLSITCACAPATAGLLKRAWNYASGRYTTVTEYERQKSGSRYEHDHDPGLKRAMTAETWVELQEQKGNSDCRKNVRRDLS</sequence>
<dbReference type="EMBL" id="KB446538">
    <property type="protein sequence ID" value="EME45785.1"/>
    <property type="molecule type" value="Genomic_DNA"/>
</dbReference>
<dbReference type="GO" id="GO:0098552">
    <property type="term" value="C:side of membrane"/>
    <property type="evidence" value="ECO:0007669"/>
    <property type="project" value="UniProtKB-KW"/>
</dbReference>
<organism evidence="18 19">
    <name type="scientific">Dothistroma septosporum (strain NZE10 / CBS 128990)</name>
    <name type="common">Red band needle blight fungus</name>
    <name type="synonym">Mycosphaerella pini</name>
    <dbReference type="NCBI Taxonomy" id="675120"/>
    <lineage>
        <taxon>Eukaryota</taxon>
        <taxon>Fungi</taxon>
        <taxon>Dikarya</taxon>
        <taxon>Ascomycota</taxon>
        <taxon>Pezizomycotina</taxon>
        <taxon>Dothideomycetes</taxon>
        <taxon>Dothideomycetidae</taxon>
        <taxon>Mycosphaerellales</taxon>
        <taxon>Mycosphaerellaceae</taxon>
        <taxon>Dothistroma</taxon>
    </lineage>
</organism>
<evidence type="ECO:0000256" key="13">
    <source>
        <dbReference type="ARBA" id="ARBA00038359"/>
    </source>
</evidence>
<dbReference type="OMA" id="FGQDIWE"/>
<dbReference type="SMART" id="SM00747">
    <property type="entry name" value="CFEM"/>
    <property type="match status" value="1"/>
</dbReference>
<dbReference type="Pfam" id="PF05730">
    <property type="entry name" value="CFEM"/>
    <property type="match status" value="1"/>
</dbReference>
<evidence type="ECO:0000256" key="3">
    <source>
        <dbReference type="ARBA" id="ARBA00004613"/>
    </source>
</evidence>
<keyword evidence="8 16" id="KW-0732">Signal</keyword>
<evidence type="ECO:0000259" key="17">
    <source>
        <dbReference type="PROSITE" id="PS52012"/>
    </source>
</evidence>
<feature type="binding site" description="axial binding residue" evidence="14">
    <location>
        <position position="55"/>
    </location>
    <ligand>
        <name>heme</name>
        <dbReference type="ChEBI" id="CHEBI:30413"/>
    </ligand>
    <ligandPart>
        <name>Fe</name>
        <dbReference type="ChEBI" id="CHEBI:18248"/>
    </ligandPart>
</feature>
<feature type="transmembrane region" description="Helical" evidence="15">
    <location>
        <begin position="302"/>
        <end position="321"/>
    </location>
</feature>
<dbReference type="AlphaFoldDB" id="N1PTU3"/>
<comment type="similarity">
    <text evidence="4">Belongs to the RBT5 family.</text>
</comment>
<dbReference type="eggNOG" id="ENOG502SKG6">
    <property type="taxonomic scope" value="Eukaryota"/>
</dbReference>
<feature type="chain" id="PRO_5004109600" description="CFEM domain-containing protein" evidence="16">
    <location>
        <begin position="20"/>
        <end position="427"/>
    </location>
</feature>
<evidence type="ECO:0000313" key="19">
    <source>
        <dbReference type="Proteomes" id="UP000016933"/>
    </source>
</evidence>
<evidence type="ECO:0000256" key="7">
    <source>
        <dbReference type="ARBA" id="ARBA00022692"/>
    </source>
</evidence>
<evidence type="ECO:0000256" key="4">
    <source>
        <dbReference type="ARBA" id="ARBA00010031"/>
    </source>
</evidence>
<feature type="transmembrane region" description="Helical" evidence="15">
    <location>
        <begin position="341"/>
        <end position="363"/>
    </location>
</feature>
<dbReference type="PROSITE" id="PS52012">
    <property type="entry name" value="CFEM"/>
    <property type="match status" value="1"/>
</dbReference>
<feature type="transmembrane region" description="Helical" evidence="15">
    <location>
        <begin position="215"/>
        <end position="240"/>
    </location>
</feature>
<dbReference type="OrthoDB" id="5378633at2759"/>
<dbReference type="PANTHER" id="PTHR33048:SF160">
    <property type="entry name" value="SAT4 FAMILY MEMBRANE PROTEIN"/>
    <property type="match status" value="1"/>
</dbReference>
<keyword evidence="14" id="KW-0479">Metal-binding</keyword>
<comment type="subcellular location">
    <subcellularLocation>
        <location evidence="2">Membrane</location>
        <topology evidence="2">Lipid-anchor</topology>
        <topology evidence="2">GPI-anchor</topology>
    </subcellularLocation>
    <subcellularLocation>
        <location evidence="1">Membrane</location>
        <topology evidence="1">Multi-pass membrane protein</topology>
    </subcellularLocation>
    <subcellularLocation>
        <location evidence="3">Secreted</location>
    </subcellularLocation>
</comment>